<feature type="domain" description="Heterokaryon incompatibility" evidence="2">
    <location>
        <begin position="259"/>
        <end position="409"/>
    </location>
</feature>
<dbReference type="PANTHER" id="PTHR33112">
    <property type="entry name" value="DOMAIN PROTEIN, PUTATIVE-RELATED"/>
    <property type="match status" value="1"/>
</dbReference>
<keyword evidence="4" id="KW-1185">Reference proteome</keyword>
<protein>
    <recommendedName>
        <fullName evidence="2">Heterokaryon incompatibility domain-containing protein</fullName>
    </recommendedName>
</protein>
<sequence length="703" mass="79168">MRKRYFSKELVQLVQRRPRHQPLPNDLPAHLSPDSTNSLPKEPETESLCSRCATWNLIPQLREAPTAPAFVGADYEPHNISVAVDLDAVQQSRDCPLCFLVLECLGDLGPTPQASELGAGQKYRVEIRRSTFAYLRDKALAEDQRRCGPHILKFLKSISRLDVMLVVTDSEDKPLGYPQLARRSIQGCHSMPASLLEPRPVTGQHVPWWRLDAWLECCQKDHGPECAPVILGSKKLRLINVQTNCLNDVVSSHEENVTYAALSYVWGDYPQVKLTKSSMEHLYSPGAMLDCETEIPLTIRDALKVCERMGIPYLWVDALCIIQDDAEEKAMLIGAMDQIYGAAVVTLVAAEGENSNAGLPGVRIAEKARTVSDYSTKAVGDWVLITTAEDLLSVQRRAPWSRRGWTFQEKILSKRLLIFSSTQCFFWCNSGLYQEDMYLEADASCYDIEICMFKSATDKHLGRSGPPLDPYPLRNYDEAVSAYISRRLTYAQDALSAFRGIANMLEATLGKMFWYHPERAWGMAMSWHWVDVRFTPEQFPDALVAKPPYHDSESKEDAGSSSLFPSWSWLSSMGRCPFKVGAFVPLRGEHYPLFACYKLDPADGSPCKIVADVTSTEEYLEDAYSVDSDPIGSSDSLRNYTADDRAAPSVRNNSRWRHEFRKRFPVGRVLGLHKHEPVGDISPTTVFIESPLGFLDNFIRLVY</sequence>
<dbReference type="PANTHER" id="PTHR33112:SF12">
    <property type="entry name" value="HETEROKARYON INCOMPATIBILITY DOMAIN-CONTAINING PROTEIN"/>
    <property type="match status" value="1"/>
</dbReference>
<dbReference type="InterPro" id="IPR010730">
    <property type="entry name" value="HET"/>
</dbReference>
<evidence type="ECO:0000313" key="4">
    <source>
        <dbReference type="Proteomes" id="UP001446871"/>
    </source>
</evidence>
<evidence type="ECO:0000259" key="2">
    <source>
        <dbReference type="Pfam" id="PF06985"/>
    </source>
</evidence>
<proteinExistence type="predicted"/>
<reference evidence="3 4" key="1">
    <citation type="submission" date="2023-01" db="EMBL/GenBank/DDBJ databases">
        <title>Analysis of 21 Apiospora genomes using comparative genomics revels a genus with tremendous synthesis potential of carbohydrate active enzymes and secondary metabolites.</title>
        <authorList>
            <person name="Sorensen T."/>
        </authorList>
    </citation>
    <scope>NUCLEOTIDE SEQUENCE [LARGE SCALE GENOMIC DNA]</scope>
    <source>
        <strain evidence="3 4">CBS 83171</strain>
    </source>
</reference>
<dbReference type="Proteomes" id="UP001446871">
    <property type="component" value="Unassembled WGS sequence"/>
</dbReference>
<dbReference type="Pfam" id="PF06985">
    <property type="entry name" value="HET"/>
    <property type="match status" value="1"/>
</dbReference>
<evidence type="ECO:0000256" key="1">
    <source>
        <dbReference type="SAM" id="MobiDB-lite"/>
    </source>
</evidence>
<organism evidence="3 4">
    <name type="scientific">Apiospora saccharicola</name>
    <dbReference type="NCBI Taxonomy" id="335842"/>
    <lineage>
        <taxon>Eukaryota</taxon>
        <taxon>Fungi</taxon>
        <taxon>Dikarya</taxon>
        <taxon>Ascomycota</taxon>
        <taxon>Pezizomycotina</taxon>
        <taxon>Sordariomycetes</taxon>
        <taxon>Xylariomycetidae</taxon>
        <taxon>Amphisphaeriales</taxon>
        <taxon>Apiosporaceae</taxon>
        <taxon>Apiospora</taxon>
    </lineage>
</organism>
<feature type="region of interest" description="Disordered" evidence="1">
    <location>
        <begin position="17"/>
        <end position="44"/>
    </location>
</feature>
<evidence type="ECO:0000313" key="3">
    <source>
        <dbReference type="EMBL" id="KAK8060510.1"/>
    </source>
</evidence>
<comment type="caution">
    <text evidence="3">The sequence shown here is derived from an EMBL/GenBank/DDBJ whole genome shotgun (WGS) entry which is preliminary data.</text>
</comment>
<accession>A0ABR1UNK8</accession>
<name>A0ABR1UNK8_9PEZI</name>
<gene>
    <name evidence="3" type="ORF">PG996_010440</name>
</gene>
<dbReference type="EMBL" id="JAQQWM010000006">
    <property type="protein sequence ID" value="KAK8060510.1"/>
    <property type="molecule type" value="Genomic_DNA"/>
</dbReference>